<name>A0A5B1CPL5_9BACT</name>
<feature type="compositionally biased region" description="Acidic residues" evidence="1">
    <location>
        <begin position="55"/>
        <end position="96"/>
    </location>
</feature>
<dbReference type="AlphaFoldDB" id="A0A5B1CPL5"/>
<feature type="region of interest" description="Disordered" evidence="1">
    <location>
        <begin position="40"/>
        <end position="111"/>
    </location>
</feature>
<feature type="region of interest" description="Disordered" evidence="1">
    <location>
        <begin position="126"/>
        <end position="146"/>
    </location>
</feature>
<dbReference type="EMBL" id="VRLW01000001">
    <property type="protein sequence ID" value="KAA1261799.1"/>
    <property type="molecule type" value="Genomic_DNA"/>
</dbReference>
<protein>
    <submittedName>
        <fullName evidence="2">Uncharacterized protein</fullName>
    </submittedName>
</protein>
<evidence type="ECO:0000313" key="2">
    <source>
        <dbReference type="EMBL" id="KAA1261799.1"/>
    </source>
</evidence>
<dbReference type="RefSeq" id="WP_202907963.1">
    <property type="nucleotide sequence ID" value="NZ_LWSK01000017.1"/>
</dbReference>
<accession>A0A5B1CPL5</accession>
<evidence type="ECO:0000313" key="3">
    <source>
        <dbReference type="Proteomes" id="UP000322699"/>
    </source>
</evidence>
<sequence length="274" mass="30705">MFVDCRNHSSIDSRWTSLHCLRWLLMLMLIFGSWATTQADETDSSAKLNKTAQLDMDEEEDEDQDEDLDEDEDSEDDEDLEDDEDEEDEEEEEEDGILGSQATESLPTVSGGRFNIPMIAAVSTATSDVGNGSTPDGFRTDAPRPLAPLPELASERRSIGQDSGYDASWTWSVGRWAAANTFSNPRYFEDVMLERHGHQRWGHLQPVASGIRFFTTIPMLPYKMAIKPPCECEYTMGYYRTGSCAPALYQRPPWDRKAILAESAAVATGMILIP</sequence>
<reference evidence="2 3" key="1">
    <citation type="submission" date="2019-08" db="EMBL/GenBank/DDBJ databases">
        <title>Deep-cultivation of Planctomycetes and their phenomic and genomic characterization uncovers novel biology.</title>
        <authorList>
            <person name="Wiegand S."/>
            <person name="Jogler M."/>
            <person name="Boedeker C."/>
            <person name="Pinto D."/>
            <person name="Vollmers J."/>
            <person name="Rivas-Marin E."/>
            <person name="Kohn T."/>
            <person name="Peeters S.H."/>
            <person name="Heuer A."/>
            <person name="Rast P."/>
            <person name="Oberbeckmann S."/>
            <person name="Bunk B."/>
            <person name="Jeske O."/>
            <person name="Meyerdierks A."/>
            <person name="Storesund J.E."/>
            <person name="Kallscheuer N."/>
            <person name="Luecker S."/>
            <person name="Lage O.M."/>
            <person name="Pohl T."/>
            <person name="Merkel B.J."/>
            <person name="Hornburger P."/>
            <person name="Mueller R.-W."/>
            <person name="Bruemmer F."/>
            <person name="Labrenz M."/>
            <person name="Spormann A.M."/>
            <person name="Op Den Camp H."/>
            <person name="Overmann J."/>
            <person name="Amann R."/>
            <person name="Jetten M.S.M."/>
            <person name="Mascher T."/>
            <person name="Medema M.H."/>
            <person name="Devos D.P."/>
            <person name="Kaster A.-K."/>
            <person name="Ovreas L."/>
            <person name="Rohde M."/>
            <person name="Galperin M.Y."/>
            <person name="Jogler C."/>
        </authorList>
    </citation>
    <scope>NUCLEOTIDE SEQUENCE [LARGE SCALE GENOMIC DNA]</scope>
    <source>
        <strain evidence="2 3">LF1</strain>
    </source>
</reference>
<proteinExistence type="predicted"/>
<keyword evidence="3" id="KW-1185">Reference proteome</keyword>
<dbReference type="Proteomes" id="UP000322699">
    <property type="component" value="Unassembled WGS sequence"/>
</dbReference>
<feature type="compositionally biased region" description="Polar residues" evidence="1">
    <location>
        <begin position="40"/>
        <end position="52"/>
    </location>
</feature>
<comment type="caution">
    <text evidence="2">The sequence shown here is derived from an EMBL/GenBank/DDBJ whole genome shotgun (WGS) entry which is preliminary data.</text>
</comment>
<gene>
    <name evidence="2" type="ORF">LF1_43590</name>
</gene>
<organism evidence="2 3">
    <name type="scientific">Rubripirellula obstinata</name>
    <dbReference type="NCBI Taxonomy" id="406547"/>
    <lineage>
        <taxon>Bacteria</taxon>
        <taxon>Pseudomonadati</taxon>
        <taxon>Planctomycetota</taxon>
        <taxon>Planctomycetia</taxon>
        <taxon>Pirellulales</taxon>
        <taxon>Pirellulaceae</taxon>
        <taxon>Rubripirellula</taxon>
    </lineage>
</organism>
<evidence type="ECO:0000256" key="1">
    <source>
        <dbReference type="SAM" id="MobiDB-lite"/>
    </source>
</evidence>